<sequence>MMKPTPIRLVLTAAMCGLTLTQLACANGNANDGSIYQFIDAERQKSNNAALYQYEQSMKGTLFAMYPTYWRLNNELSSHTPDTINGFVRQYPSNVMSEKLAADYAETKARQGDYAAVRAVANSIENPDASESCAIALGFNQSSESMRALYQKPNVWLNTQIKQPLCDKLASELSQNSRISNTDKHEQLVRMLRIDKRQLSSRQPALDKTGDILSLMQQLNLSVSYQTLQEIRNNPNGFLTRFSQEGYSQTNQYLYIYAISLLAHRSYQDAALQLEFDINQDNRRSPRLLSDMARRYAWRSIAVKRMNMNTDDGYSRDALTWFNNSLGEPFNYEEAEDYAQAAIHFGQWTDLVNAIGAMTAVEQQERMWQYWLARGYEQTGKQSQARQIYQTLATGIDYYGLLAKDRLGQRLSLNDIGGNTLPAVDATTAQRVMDNPYFARALLLMQNNAGLEHINREWNWAVKKARDAGDMPLLLAAAKKAHDLGYYHRSIQAIETTDMVRNAALSHPTPYLDSITRHSRSVGIDPAWAYGIIRQESRFQPTAQSGAGAGGLMQIIPSTANQIARGMGESTGSMSNPDTNIRYGTWFLNNLANRTAGQIAVATAGYNAGPAAAVKWLPKHGSISADQYVEAIPYSETRAYVKHVMENATIYSLLLGNYTPISQRMGQVRPQ</sequence>
<evidence type="ECO:0000256" key="3">
    <source>
        <dbReference type="SAM" id="SignalP"/>
    </source>
</evidence>
<keyword evidence="6" id="KW-1185">Reference proteome</keyword>
<proteinExistence type="inferred from homology"/>
<dbReference type="InterPro" id="IPR008258">
    <property type="entry name" value="Transglycosylase_SLT_dom_1"/>
</dbReference>
<dbReference type="PROSITE" id="PS00922">
    <property type="entry name" value="TRANSGLYCOSYLASE"/>
    <property type="match status" value="1"/>
</dbReference>
<dbReference type="Gene3D" id="1.25.20.10">
    <property type="entry name" value="Bacterial muramidases"/>
    <property type="match status" value="1"/>
</dbReference>
<dbReference type="Gene3D" id="1.10.530.10">
    <property type="match status" value="1"/>
</dbReference>
<feature type="chain" id="PRO_5012658867" evidence="3">
    <location>
        <begin position="27"/>
        <end position="671"/>
    </location>
</feature>
<organism evidence="5 6">
    <name type="scientific">Moraxella cuniculi DSM 21768</name>
    <dbReference type="NCBI Taxonomy" id="1122245"/>
    <lineage>
        <taxon>Bacteria</taxon>
        <taxon>Pseudomonadati</taxon>
        <taxon>Pseudomonadota</taxon>
        <taxon>Gammaproteobacteria</taxon>
        <taxon>Moraxellales</taxon>
        <taxon>Moraxellaceae</taxon>
        <taxon>Moraxella</taxon>
    </lineage>
</organism>
<dbReference type="PANTHER" id="PTHR37423">
    <property type="entry name" value="SOLUBLE LYTIC MUREIN TRANSGLYCOSYLASE-RELATED"/>
    <property type="match status" value="1"/>
</dbReference>
<feature type="domain" description="Transglycosylase SLT" evidence="4">
    <location>
        <begin position="518"/>
        <end position="622"/>
    </location>
</feature>
<protein>
    <submittedName>
        <fullName evidence="5">Soluble lytic murein transglycosylase</fullName>
    </submittedName>
</protein>
<dbReference type="InterPro" id="IPR008939">
    <property type="entry name" value="Lytic_TGlycosylase_superhlx_U"/>
</dbReference>
<dbReference type="STRING" id="34061.B0189_04420"/>
<feature type="signal peptide" evidence="3">
    <location>
        <begin position="1"/>
        <end position="26"/>
    </location>
</feature>
<gene>
    <name evidence="5" type="ORF">SAMN02745664_103160</name>
</gene>
<evidence type="ECO:0000256" key="1">
    <source>
        <dbReference type="ARBA" id="ARBA00007734"/>
    </source>
</evidence>
<dbReference type="Pfam" id="PF01464">
    <property type="entry name" value="SLT"/>
    <property type="match status" value="1"/>
</dbReference>
<dbReference type="SUPFAM" id="SSF48435">
    <property type="entry name" value="Bacterial muramidases"/>
    <property type="match status" value="1"/>
</dbReference>
<dbReference type="Proteomes" id="UP000187495">
    <property type="component" value="Unassembled WGS sequence"/>
</dbReference>
<dbReference type="GO" id="GO:0008933">
    <property type="term" value="F:peptidoglycan lytic transglycosylase activity"/>
    <property type="evidence" value="ECO:0007669"/>
    <property type="project" value="InterPro"/>
</dbReference>
<dbReference type="GO" id="GO:0000270">
    <property type="term" value="P:peptidoglycan metabolic process"/>
    <property type="evidence" value="ECO:0007669"/>
    <property type="project" value="InterPro"/>
</dbReference>
<evidence type="ECO:0000313" key="6">
    <source>
        <dbReference type="Proteomes" id="UP000187495"/>
    </source>
</evidence>
<name>A0A1N7E7U7_9GAMM</name>
<dbReference type="SUPFAM" id="SSF53955">
    <property type="entry name" value="Lysozyme-like"/>
    <property type="match status" value="1"/>
</dbReference>
<evidence type="ECO:0000256" key="2">
    <source>
        <dbReference type="ARBA" id="ARBA00022729"/>
    </source>
</evidence>
<evidence type="ECO:0000313" key="5">
    <source>
        <dbReference type="EMBL" id="SIR84140.1"/>
    </source>
</evidence>
<dbReference type="CDD" id="cd13401">
    <property type="entry name" value="Slt70-like"/>
    <property type="match status" value="1"/>
</dbReference>
<dbReference type="GO" id="GO:0004553">
    <property type="term" value="F:hydrolase activity, hydrolyzing O-glycosyl compounds"/>
    <property type="evidence" value="ECO:0007669"/>
    <property type="project" value="InterPro"/>
</dbReference>
<evidence type="ECO:0000259" key="4">
    <source>
        <dbReference type="Pfam" id="PF01464"/>
    </source>
</evidence>
<comment type="similarity">
    <text evidence="1">Belongs to the transglycosylase Slt family.</text>
</comment>
<accession>A0A1N7E7U7</accession>
<dbReference type="PANTHER" id="PTHR37423:SF5">
    <property type="entry name" value="SOLUBLE LYTIC MUREIN TRANSGLYCOSYLASE"/>
    <property type="match status" value="1"/>
</dbReference>
<dbReference type="GO" id="GO:0016020">
    <property type="term" value="C:membrane"/>
    <property type="evidence" value="ECO:0007669"/>
    <property type="project" value="InterPro"/>
</dbReference>
<dbReference type="InterPro" id="IPR000189">
    <property type="entry name" value="Transglyc_AS"/>
</dbReference>
<reference evidence="6" key="1">
    <citation type="submission" date="2017-01" db="EMBL/GenBank/DDBJ databases">
        <authorList>
            <person name="Varghese N."/>
            <person name="Submissions S."/>
        </authorList>
    </citation>
    <scope>NUCLEOTIDE SEQUENCE [LARGE SCALE GENOMIC DNA]</scope>
    <source>
        <strain evidence="6">DSM 21768</strain>
    </source>
</reference>
<dbReference type="AlphaFoldDB" id="A0A1N7E7U7"/>
<keyword evidence="2 3" id="KW-0732">Signal</keyword>
<dbReference type="EMBL" id="FTNU01000003">
    <property type="protein sequence ID" value="SIR84140.1"/>
    <property type="molecule type" value="Genomic_DNA"/>
</dbReference>
<dbReference type="RefSeq" id="WP_227516536.1">
    <property type="nucleotide sequence ID" value="NZ_FTNU01000003.1"/>
</dbReference>
<dbReference type="InterPro" id="IPR023346">
    <property type="entry name" value="Lysozyme-like_dom_sf"/>
</dbReference>
<dbReference type="GO" id="GO:0042597">
    <property type="term" value="C:periplasmic space"/>
    <property type="evidence" value="ECO:0007669"/>
    <property type="project" value="InterPro"/>
</dbReference>